<dbReference type="Proteomes" id="UP000515163">
    <property type="component" value="Unplaced"/>
</dbReference>
<dbReference type="GeneID" id="116299450"/>
<dbReference type="InParanoid" id="A0A6P8I5W0"/>
<dbReference type="RefSeq" id="XP_031563969.1">
    <property type="nucleotide sequence ID" value="XM_031708109.1"/>
</dbReference>
<sequence>MPTYFSGSVRSADHAEGVVKKEGLQLDGASLITTLKPIPKELPKDQKRFHVMGISDRTIRDGLVSFLEVVSGKEVESLLFGDNSNCVVSFTEPVDFPELQRICKTSSLDDCFFNIEQVKVCDTIEISGFTVNTTQDTILYYFRNKRNGGGDVERIDMIDEGRVLLSFEDHKERKKSSE</sequence>
<protein>
    <submittedName>
        <fullName evidence="2">Uncharacterized protein LOC116299450</fullName>
    </submittedName>
</protein>
<gene>
    <name evidence="2" type="primary">LOC116299450</name>
</gene>
<accession>A0A6P8I5W0</accession>
<dbReference type="Gene3D" id="3.30.70.330">
    <property type="match status" value="1"/>
</dbReference>
<organism evidence="1 2">
    <name type="scientific">Actinia tenebrosa</name>
    <name type="common">Australian red waratah sea anemone</name>
    <dbReference type="NCBI Taxonomy" id="6105"/>
    <lineage>
        <taxon>Eukaryota</taxon>
        <taxon>Metazoa</taxon>
        <taxon>Cnidaria</taxon>
        <taxon>Anthozoa</taxon>
        <taxon>Hexacorallia</taxon>
        <taxon>Actiniaria</taxon>
        <taxon>Actiniidae</taxon>
        <taxon>Actinia</taxon>
    </lineage>
</organism>
<evidence type="ECO:0000313" key="1">
    <source>
        <dbReference type="Proteomes" id="UP000515163"/>
    </source>
</evidence>
<keyword evidence="1" id="KW-1185">Reference proteome</keyword>
<dbReference type="OrthoDB" id="5985922at2759"/>
<reference evidence="2" key="1">
    <citation type="submission" date="2025-08" db="UniProtKB">
        <authorList>
            <consortium name="RefSeq"/>
        </authorList>
    </citation>
    <scope>IDENTIFICATION</scope>
    <source>
        <tissue evidence="2">Tentacle</tissue>
    </source>
</reference>
<name>A0A6P8I5W0_ACTTE</name>
<dbReference type="Pfam" id="PF23085">
    <property type="entry name" value="RRM_PARP14_3"/>
    <property type="match status" value="1"/>
</dbReference>
<dbReference type="InterPro" id="IPR012677">
    <property type="entry name" value="Nucleotide-bd_a/b_plait_sf"/>
</dbReference>
<proteinExistence type="predicted"/>
<evidence type="ECO:0000313" key="2">
    <source>
        <dbReference type="RefSeq" id="XP_031563969.1"/>
    </source>
</evidence>
<dbReference type="AlphaFoldDB" id="A0A6P8I5W0"/>
<dbReference type="KEGG" id="aten:116299450"/>